<evidence type="ECO:0000256" key="1">
    <source>
        <dbReference type="ARBA" id="ARBA00007462"/>
    </source>
</evidence>
<dbReference type="OrthoDB" id="20949at2759"/>
<organism evidence="3 4">
    <name type="scientific">Bemisia tabaci</name>
    <name type="common">Sweetpotato whitefly</name>
    <name type="synonym">Aleurodes tabaci</name>
    <dbReference type="NCBI Taxonomy" id="7038"/>
    <lineage>
        <taxon>Eukaryota</taxon>
        <taxon>Metazoa</taxon>
        <taxon>Ecdysozoa</taxon>
        <taxon>Arthropoda</taxon>
        <taxon>Hexapoda</taxon>
        <taxon>Insecta</taxon>
        <taxon>Pterygota</taxon>
        <taxon>Neoptera</taxon>
        <taxon>Paraneoptera</taxon>
        <taxon>Hemiptera</taxon>
        <taxon>Sternorrhyncha</taxon>
        <taxon>Aleyrodoidea</taxon>
        <taxon>Aleyrodidae</taxon>
        <taxon>Aleyrodinae</taxon>
        <taxon>Bemisia</taxon>
    </lineage>
</organism>
<dbReference type="PANTHER" id="PTHR13245:SF14">
    <property type="entry name" value="RRP15-LIKE PROTEIN"/>
    <property type="match status" value="1"/>
</dbReference>
<evidence type="ECO:0000256" key="2">
    <source>
        <dbReference type="ARBA" id="ARBA00017475"/>
    </source>
</evidence>
<dbReference type="AlphaFoldDB" id="A0A9P0F5H1"/>
<reference evidence="3" key="1">
    <citation type="submission" date="2021-12" db="EMBL/GenBank/DDBJ databases">
        <authorList>
            <person name="King R."/>
        </authorList>
    </citation>
    <scope>NUCLEOTIDE SEQUENCE</scope>
</reference>
<comment type="similarity">
    <text evidence="1">Belongs to the RRP15 family.</text>
</comment>
<proteinExistence type="inferred from homology"/>
<dbReference type="GO" id="GO:0030687">
    <property type="term" value="C:preribosome, large subunit precursor"/>
    <property type="evidence" value="ECO:0007669"/>
    <property type="project" value="TreeGrafter"/>
</dbReference>
<protein>
    <recommendedName>
        <fullName evidence="2">RRP15-like protein</fullName>
    </recommendedName>
</protein>
<dbReference type="InterPro" id="IPR012459">
    <property type="entry name" value="Rrp15"/>
</dbReference>
<evidence type="ECO:0000313" key="3">
    <source>
        <dbReference type="EMBL" id="CAH0389797.1"/>
    </source>
</evidence>
<sequence>MAVQENSDTSMDCESVDQTDAWTEAINKVLQTNVPRKKSVVLALAEKDQEVKEETEIKKEYDFEIEGGTVSDEDIQEEKPDVKDLDLKLKLGTKRLLKKEYAKVGHVKPDILEKNYERTLMKIATKGVVQLFNAVKQQQKDIEKVVKSSRRKTVDPRDVAQSLDKERFFNKLSEKAKSVPVSAPDTIRIKEEEEEPSWSVLRDDFLVSSSAKTWDT</sequence>
<accession>A0A9P0F5H1</accession>
<dbReference type="Pfam" id="PF07890">
    <property type="entry name" value="Rrp15p"/>
    <property type="match status" value="1"/>
</dbReference>
<dbReference type="KEGG" id="btab:109034899"/>
<dbReference type="GO" id="GO:0000470">
    <property type="term" value="P:maturation of LSU-rRNA"/>
    <property type="evidence" value="ECO:0007669"/>
    <property type="project" value="TreeGrafter"/>
</dbReference>
<keyword evidence="4" id="KW-1185">Reference proteome</keyword>
<dbReference type="GO" id="GO:0000460">
    <property type="term" value="P:maturation of 5.8S rRNA"/>
    <property type="evidence" value="ECO:0007669"/>
    <property type="project" value="TreeGrafter"/>
</dbReference>
<name>A0A9P0F5H1_BEMTA</name>
<dbReference type="Proteomes" id="UP001152759">
    <property type="component" value="Chromosome 5"/>
</dbReference>
<dbReference type="PANTHER" id="PTHR13245">
    <property type="entry name" value="RRP15-LIKE PROTEIN"/>
    <property type="match status" value="1"/>
</dbReference>
<gene>
    <name evidence="3" type="ORF">BEMITA_LOCUS8586</name>
</gene>
<evidence type="ECO:0000313" key="4">
    <source>
        <dbReference type="Proteomes" id="UP001152759"/>
    </source>
</evidence>
<dbReference type="EMBL" id="OU963866">
    <property type="protein sequence ID" value="CAH0389797.1"/>
    <property type="molecule type" value="Genomic_DNA"/>
</dbReference>